<gene>
    <name evidence="2" type="ORF">LCGC14_2793720</name>
</gene>
<keyword evidence="1" id="KW-1133">Transmembrane helix</keyword>
<proteinExistence type="predicted"/>
<dbReference type="AlphaFoldDB" id="A0A0F8ZC00"/>
<protein>
    <submittedName>
        <fullName evidence="2">Uncharacterized protein</fullName>
    </submittedName>
</protein>
<sequence length="66" mass="7083">MRARAESRLLPWAALAALVAGIILIEFVNHVVGAIVLFAYVALAVTFVLSPARLSAMESDDREASE</sequence>
<accession>A0A0F8ZC00</accession>
<keyword evidence="1" id="KW-0472">Membrane</keyword>
<feature type="transmembrane region" description="Helical" evidence="1">
    <location>
        <begin position="9"/>
        <end position="25"/>
    </location>
</feature>
<feature type="transmembrane region" description="Helical" evidence="1">
    <location>
        <begin position="31"/>
        <end position="49"/>
    </location>
</feature>
<evidence type="ECO:0000313" key="2">
    <source>
        <dbReference type="EMBL" id="KKK83405.1"/>
    </source>
</evidence>
<reference evidence="2" key="1">
    <citation type="journal article" date="2015" name="Nature">
        <title>Complex archaea that bridge the gap between prokaryotes and eukaryotes.</title>
        <authorList>
            <person name="Spang A."/>
            <person name="Saw J.H."/>
            <person name="Jorgensen S.L."/>
            <person name="Zaremba-Niedzwiedzka K."/>
            <person name="Martijn J."/>
            <person name="Lind A.E."/>
            <person name="van Eijk R."/>
            <person name="Schleper C."/>
            <person name="Guy L."/>
            <person name="Ettema T.J."/>
        </authorList>
    </citation>
    <scope>NUCLEOTIDE SEQUENCE</scope>
</reference>
<name>A0A0F8ZC00_9ZZZZ</name>
<comment type="caution">
    <text evidence="2">The sequence shown here is derived from an EMBL/GenBank/DDBJ whole genome shotgun (WGS) entry which is preliminary data.</text>
</comment>
<evidence type="ECO:0000256" key="1">
    <source>
        <dbReference type="SAM" id="Phobius"/>
    </source>
</evidence>
<keyword evidence="1" id="KW-0812">Transmembrane</keyword>
<organism evidence="2">
    <name type="scientific">marine sediment metagenome</name>
    <dbReference type="NCBI Taxonomy" id="412755"/>
    <lineage>
        <taxon>unclassified sequences</taxon>
        <taxon>metagenomes</taxon>
        <taxon>ecological metagenomes</taxon>
    </lineage>
</organism>
<dbReference type="EMBL" id="LAZR01052237">
    <property type="protein sequence ID" value="KKK83405.1"/>
    <property type="molecule type" value="Genomic_DNA"/>
</dbReference>